<dbReference type="Proteomes" id="UP000243650">
    <property type="component" value="Unassembled WGS sequence"/>
</dbReference>
<evidence type="ECO:0000313" key="1">
    <source>
        <dbReference type="EMBL" id="PRO66587.1"/>
    </source>
</evidence>
<name>A0A2P6MJX8_ALKUR</name>
<dbReference type="EMBL" id="PVNS01000003">
    <property type="protein sequence ID" value="PRO66587.1"/>
    <property type="molecule type" value="Genomic_DNA"/>
</dbReference>
<gene>
    <name evidence="1" type="ORF">C6I21_04385</name>
</gene>
<dbReference type="OrthoDB" id="2360771at2"/>
<dbReference type="AlphaFoldDB" id="A0A2P6MJX8"/>
<evidence type="ECO:0000313" key="2">
    <source>
        <dbReference type="Proteomes" id="UP000243650"/>
    </source>
</evidence>
<accession>A0A2P6MJX8</accession>
<dbReference type="InterPro" id="IPR023393">
    <property type="entry name" value="START-like_dom_sf"/>
</dbReference>
<protein>
    <recommendedName>
        <fullName evidence="3">SRPBCC family protein</fullName>
    </recommendedName>
</protein>
<keyword evidence="2" id="KW-1185">Reference proteome</keyword>
<proteinExistence type="predicted"/>
<dbReference type="RefSeq" id="WP_105958223.1">
    <property type="nucleotide sequence ID" value="NZ_PVNS01000003.1"/>
</dbReference>
<evidence type="ECO:0008006" key="3">
    <source>
        <dbReference type="Google" id="ProtNLM"/>
    </source>
</evidence>
<reference evidence="1 2" key="1">
    <citation type="submission" date="2018-03" db="EMBL/GenBank/DDBJ databases">
        <title>Bacillus urumqiensis sp. nov., a moderately haloalkaliphilic bacterium isolated from a salt lake.</title>
        <authorList>
            <person name="Zhao B."/>
            <person name="Liao Z."/>
        </authorList>
    </citation>
    <scope>NUCLEOTIDE SEQUENCE [LARGE SCALE GENOMIC DNA]</scope>
    <source>
        <strain evidence="1 2">BZ-SZ-XJ18</strain>
    </source>
</reference>
<organism evidence="1 2">
    <name type="scientific">Alkalicoccus urumqiensis</name>
    <name type="common">Bacillus urumqiensis</name>
    <dbReference type="NCBI Taxonomy" id="1548213"/>
    <lineage>
        <taxon>Bacteria</taxon>
        <taxon>Bacillati</taxon>
        <taxon>Bacillota</taxon>
        <taxon>Bacilli</taxon>
        <taxon>Bacillales</taxon>
        <taxon>Bacillaceae</taxon>
        <taxon>Alkalicoccus</taxon>
    </lineage>
</organism>
<dbReference type="SUPFAM" id="SSF55961">
    <property type="entry name" value="Bet v1-like"/>
    <property type="match status" value="1"/>
</dbReference>
<dbReference type="Gene3D" id="3.30.530.20">
    <property type="match status" value="1"/>
</dbReference>
<sequence>MLAIEWREETLIPTHIEVLWNVFQDDNIADLMPRVETHELIEGRPDSEGARHRQIMKNGRRTSSHVVETIRYVDEPSFKEKEISFQLHDAYQIRLRFTLKKLNENETHLVYEGEHRAVNFVAKVKHKLNARQTEHHMVRRFVQRIREEAGA</sequence>
<comment type="caution">
    <text evidence="1">The sequence shown here is derived from an EMBL/GenBank/DDBJ whole genome shotgun (WGS) entry which is preliminary data.</text>
</comment>